<proteinExistence type="inferred from homology"/>
<gene>
    <name evidence="2" type="ORF">GCM10011578_093890</name>
</gene>
<evidence type="ECO:0008006" key="4">
    <source>
        <dbReference type="Google" id="ProtNLM"/>
    </source>
</evidence>
<dbReference type="EMBL" id="BMML01000040">
    <property type="protein sequence ID" value="GGN43628.1"/>
    <property type="molecule type" value="Genomic_DNA"/>
</dbReference>
<dbReference type="GO" id="GO:0006707">
    <property type="term" value="P:cholesterol catabolic process"/>
    <property type="evidence" value="ECO:0007669"/>
    <property type="project" value="TreeGrafter"/>
</dbReference>
<organism evidence="2 3">
    <name type="scientific">Streptomyces fuscichromogenes</name>
    <dbReference type="NCBI Taxonomy" id="1324013"/>
    <lineage>
        <taxon>Bacteria</taxon>
        <taxon>Bacillati</taxon>
        <taxon>Actinomycetota</taxon>
        <taxon>Actinomycetes</taxon>
        <taxon>Kitasatosporales</taxon>
        <taxon>Streptomycetaceae</taxon>
        <taxon>Streptomyces</taxon>
    </lineage>
</organism>
<evidence type="ECO:0000313" key="3">
    <source>
        <dbReference type="Proteomes" id="UP000653411"/>
    </source>
</evidence>
<reference evidence="2" key="1">
    <citation type="journal article" date="2014" name="Int. J. Syst. Evol. Microbiol.">
        <title>Complete genome sequence of Corynebacterium casei LMG S-19264T (=DSM 44701T), isolated from a smear-ripened cheese.</title>
        <authorList>
            <consortium name="US DOE Joint Genome Institute (JGI-PGF)"/>
            <person name="Walter F."/>
            <person name="Albersmeier A."/>
            <person name="Kalinowski J."/>
            <person name="Ruckert C."/>
        </authorList>
    </citation>
    <scope>NUCLEOTIDE SEQUENCE</scope>
    <source>
        <strain evidence="2">CGMCC 4.7110</strain>
    </source>
</reference>
<comment type="caution">
    <text evidence="2">The sequence shown here is derived from an EMBL/GenBank/DDBJ whole genome shotgun (WGS) entry which is preliminary data.</text>
</comment>
<accession>A0A918CX62</accession>
<comment type="similarity">
    <text evidence="1">Belongs to the cytochrome P450 family.</text>
</comment>
<dbReference type="PANTHER" id="PTHR46696">
    <property type="entry name" value="P450, PUTATIVE (EUROFUNG)-RELATED"/>
    <property type="match status" value="1"/>
</dbReference>
<evidence type="ECO:0000256" key="1">
    <source>
        <dbReference type="ARBA" id="ARBA00010617"/>
    </source>
</evidence>
<dbReference type="PANTHER" id="PTHR46696:SF4">
    <property type="entry name" value="BIOTIN BIOSYNTHESIS CYTOCHROME P450"/>
    <property type="match status" value="1"/>
</dbReference>
<dbReference type="Gene3D" id="1.10.630.10">
    <property type="entry name" value="Cytochrome P450"/>
    <property type="match status" value="1"/>
</dbReference>
<dbReference type="SUPFAM" id="SSF48264">
    <property type="entry name" value="Cytochrome P450"/>
    <property type="match status" value="1"/>
</dbReference>
<dbReference type="InterPro" id="IPR036396">
    <property type="entry name" value="Cyt_P450_sf"/>
</dbReference>
<reference evidence="2" key="2">
    <citation type="submission" date="2020-09" db="EMBL/GenBank/DDBJ databases">
        <authorList>
            <person name="Sun Q."/>
            <person name="Zhou Y."/>
        </authorList>
    </citation>
    <scope>NUCLEOTIDE SEQUENCE</scope>
    <source>
        <strain evidence="2">CGMCC 4.7110</strain>
    </source>
</reference>
<sequence length="206" mass="22779">MRITARNPSERVRLDGINLTEKSVYAQGDAHLAWQTLRAESPLFWQSRSAGEGFWAVTRLKDVRRVLSEHETFSSEAGTAIAMLDSPDPAGGSMMQSTDPPQHHEYRRQLAGRFSSHAAASQAEWVRCFVRKTVEPALDGAVWDAAAAFTRLPMAVGARMMDLPDGDIDLLIHLAFSSLAPGYPHFSQGSEQETAPSAHCEIMMYF</sequence>
<dbReference type="GO" id="GO:0020037">
    <property type="term" value="F:heme binding"/>
    <property type="evidence" value="ECO:0007669"/>
    <property type="project" value="InterPro"/>
</dbReference>
<dbReference type="GO" id="GO:0005506">
    <property type="term" value="F:iron ion binding"/>
    <property type="evidence" value="ECO:0007669"/>
    <property type="project" value="InterPro"/>
</dbReference>
<evidence type="ECO:0000313" key="2">
    <source>
        <dbReference type="EMBL" id="GGN43628.1"/>
    </source>
</evidence>
<dbReference type="Proteomes" id="UP000653411">
    <property type="component" value="Unassembled WGS sequence"/>
</dbReference>
<dbReference type="RefSeq" id="WP_189269110.1">
    <property type="nucleotide sequence ID" value="NZ_BMML01000040.1"/>
</dbReference>
<keyword evidence="3" id="KW-1185">Reference proteome</keyword>
<dbReference type="AlphaFoldDB" id="A0A918CX62"/>
<protein>
    <recommendedName>
        <fullName evidence="4">Cytochrome P450</fullName>
    </recommendedName>
</protein>
<name>A0A918CX62_9ACTN</name>
<dbReference type="GO" id="GO:0036199">
    <property type="term" value="F:cholest-4-en-3-one 26-monooxygenase activity"/>
    <property type="evidence" value="ECO:0007669"/>
    <property type="project" value="TreeGrafter"/>
</dbReference>
<dbReference type="GO" id="GO:0008395">
    <property type="term" value="F:steroid hydroxylase activity"/>
    <property type="evidence" value="ECO:0007669"/>
    <property type="project" value="TreeGrafter"/>
</dbReference>